<organism evidence="1 2">
    <name type="scientific">Stutzerimonas chloritidismutans</name>
    <name type="common">Pseudomonas chloritidismutans</name>
    <dbReference type="NCBI Taxonomy" id="203192"/>
    <lineage>
        <taxon>Bacteria</taxon>
        <taxon>Pseudomonadati</taxon>
        <taxon>Pseudomonadota</taxon>
        <taxon>Gammaproteobacteria</taxon>
        <taxon>Pseudomonadales</taxon>
        <taxon>Pseudomonadaceae</taxon>
        <taxon>Stutzerimonas</taxon>
    </lineage>
</organism>
<protein>
    <submittedName>
        <fullName evidence="1">TIGR01666 family membrane protein</fullName>
    </submittedName>
</protein>
<gene>
    <name evidence="1" type="primary">yccS</name>
    <name evidence="1" type="ORF">KJJ99_09660</name>
</gene>
<sequence>MPQPSLSQFLRRLWALEKFGYSLRVLIAMAGSMGLSWYLGQPTLIIPLFLGIIASALAETDDSWLGRLNALLVTLLCFSIAAVAVELLFPYPWLFVAGLALSTFALVMLGALGERYGAIAQATLILAIYSMIAADQRDGALQHLWRDPMLLVAGAAWYGLLSVGWNALFAHQPVQQSLARLYRELGLYFRYKAALFEPVRQLDVEQRRLELAQQNGRVVSALNAAKETLLNRLGNGRGGGKINHYLKLYFLAQDLHERVSSSHYPYQALAEAFFHSDVLFRCQRLLRLQASACADLGEAIQMRQVFRYSEANGQALEDLQASLEHLREQNKPAWRGLLRSLRALSGNLSTLQRQLASASDPGTLEGEQDSSLLDRQPQSLREAFNRIRLQLTPTSLLFRHALRMTIALVCGYAVLHAIHPEQGYWVLLTTVFVCQPNYGATRIKLVQRISGTLLGLIAGWALFDLFPSQPIQALFAVVAGVVFFATRSTRYTLATAAITLMVLFCFNQVGDGYGLIWPRLFDTLLGSLIAAAAVFLILPDWQGRRLNQVVANTLSCNSDYLRQIMRQYDSGKRDDLAYRLARRNAHNADAALSTTLSNMLLEPGHFRKDAETGFRFLILSHTLLNYLSGLGAHRESLPDDASDALLERAAQQLATSLDDLASALAQNTPVAIYSEDEEALAQQLEQTPDEMDDAHRLVQTQLGLICRQLAPLRSMASHLLKQQPAGQGQDSR</sequence>
<comment type="caution">
    <text evidence="1">The sequence shown here is derived from an EMBL/GenBank/DDBJ whole genome shotgun (WGS) entry which is preliminary data.</text>
</comment>
<dbReference type="EMBL" id="JAHHFP010000019">
    <property type="protein sequence ID" value="MBX7272055.1"/>
    <property type="molecule type" value="Genomic_DNA"/>
</dbReference>
<evidence type="ECO:0000313" key="1">
    <source>
        <dbReference type="EMBL" id="MBX7272055.1"/>
    </source>
</evidence>
<reference evidence="1 2" key="1">
    <citation type="journal article" date="2021" name="Appl. Microbiol. Biotechnol.">
        <title>Biotechnological applications of marine bacteria in bioremediation of environments polluted with hydrocarbons and plastics.</title>
        <authorList>
            <person name="Muriel-Millan L.F."/>
            <person name="Millan-Lopez S."/>
            <person name="Pardo-Lopez L."/>
        </authorList>
    </citation>
    <scope>NUCLEOTIDE SEQUENCE [LARGE SCALE GENOMIC DNA]</scope>
    <source>
        <strain evidence="1 2">GOM4</strain>
    </source>
</reference>
<accession>A0ACC5VHJ7</accession>
<evidence type="ECO:0000313" key="2">
    <source>
        <dbReference type="Proteomes" id="UP000782475"/>
    </source>
</evidence>
<dbReference type="Proteomes" id="UP000782475">
    <property type="component" value="Unassembled WGS sequence"/>
</dbReference>
<name>A0ACC5VHJ7_STUCH</name>
<proteinExistence type="predicted"/>
<keyword evidence="2" id="KW-1185">Reference proteome</keyword>